<dbReference type="InterPro" id="IPR013022">
    <property type="entry name" value="Xyl_isomerase-like_TIM-brl"/>
</dbReference>
<dbReference type="PANTHER" id="PTHR12110">
    <property type="entry name" value="HYDROXYPYRUVATE ISOMERASE"/>
    <property type="match status" value="1"/>
</dbReference>
<dbReference type="OrthoDB" id="9786584at2"/>
<evidence type="ECO:0000259" key="1">
    <source>
        <dbReference type="Pfam" id="PF01261"/>
    </source>
</evidence>
<evidence type="ECO:0000313" key="3">
    <source>
        <dbReference type="Proteomes" id="UP000305654"/>
    </source>
</evidence>
<dbReference type="RefSeq" id="WP_138327672.1">
    <property type="nucleotide sequence ID" value="NZ_VCDI01000009.1"/>
</dbReference>
<dbReference type="InterPro" id="IPR036237">
    <property type="entry name" value="Xyl_isomerase-like_sf"/>
</dbReference>
<dbReference type="Proteomes" id="UP000305654">
    <property type="component" value="Unassembled WGS sequence"/>
</dbReference>
<reference evidence="2 3" key="1">
    <citation type="submission" date="2019-05" db="EMBL/GenBank/DDBJ databases">
        <authorList>
            <person name="Pankratov T."/>
            <person name="Grouzdev D."/>
        </authorList>
    </citation>
    <scope>NUCLEOTIDE SEQUENCE [LARGE SCALE GENOMIC DNA]</scope>
    <source>
        <strain evidence="2 3">KEBCLARHB70R</strain>
    </source>
</reference>
<sequence length="274" mass="29591">MNEWRYAYHANCWGPLGGNAVGVTSIAQLTYRTFGDMALAAREIAAAGYAGIEFFDGNILDGEADDHAALRATLEETGLQLVAVYGGANFIFGDILDEELDRIARAARAAQALGGEHLVVGGGATRVSGLRHGDFESLARGLDRVVTIARTCGLRAHYHPHLSTIVEGPEAVRRILAMTGIGFCPDTAHLAAAGGIPAEMVREHADRISYIHLKGWRREPFTFTPVDEGDCDNAAVLQTLKQIGYRGWITNELDLWPDPVDGARRSLAFVRGHA</sequence>
<dbReference type="Pfam" id="PF01261">
    <property type="entry name" value="AP_endonuc_2"/>
    <property type="match status" value="1"/>
</dbReference>
<keyword evidence="3" id="KW-1185">Reference proteome</keyword>
<gene>
    <name evidence="2" type="ORF">FE263_19315</name>
</gene>
<dbReference type="EMBL" id="VCDI01000009">
    <property type="protein sequence ID" value="TLU71002.1"/>
    <property type="molecule type" value="Genomic_DNA"/>
</dbReference>
<dbReference type="Gene3D" id="3.20.20.150">
    <property type="entry name" value="Divalent-metal-dependent TIM barrel enzymes"/>
    <property type="match status" value="1"/>
</dbReference>
<feature type="domain" description="Xylose isomerase-like TIM barrel" evidence="1">
    <location>
        <begin position="42"/>
        <end position="271"/>
    </location>
</feature>
<name>A0A5R9J0D6_9PROT</name>
<evidence type="ECO:0000313" key="2">
    <source>
        <dbReference type="EMBL" id="TLU71002.1"/>
    </source>
</evidence>
<dbReference type="AlphaFoldDB" id="A0A5R9J0D6"/>
<organism evidence="2 3">
    <name type="scientific">Lichenicoccus roseus</name>
    <dbReference type="NCBI Taxonomy" id="2683649"/>
    <lineage>
        <taxon>Bacteria</taxon>
        <taxon>Pseudomonadati</taxon>
        <taxon>Pseudomonadota</taxon>
        <taxon>Alphaproteobacteria</taxon>
        <taxon>Acetobacterales</taxon>
        <taxon>Acetobacteraceae</taxon>
        <taxon>Lichenicoccus</taxon>
    </lineage>
</organism>
<protein>
    <submittedName>
        <fullName evidence="2">TIM barrel protein</fullName>
    </submittedName>
</protein>
<dbReference type="InterPro" id="IPR050312">
    <property type="entry name" value="IolE/XylAMocC-like"/>
</dbReference>
<dbReference type="SUPFAM" id="SSF51658">
    <property type="entry name" value="Xylose isomerase-like"/>
    <property type="match status" value="1"/>
</dbReference>
<comment type="caution">
    <text evidence="2">The sequence shown here is derived from an EMBL/GenBank/DDBJ whole genome shotgun (WGS) entry which is preliminary data.</text>
</comment>
<dbReference type="PANTHER" id="PTHR12110:SF41">
    <property type="entry name" value="INOSOSE DEHYDRATASE"/>
    <property type="match status" value="1"/>
</dbReference>
<accession>A0A5R9J0D6</accession>
<proteinExistence type="predicted"/>